<evidence type="ECO:0000256" key="6">
    <source>
        <dbReference type="PROSITE-ProRule" id="PRU00042"/>
    </source>
</evidence>
<evidence type="ECO:0000313" key="10">
    <source>
        <dbReference type="Proteomes" id="UP000655225"/>
    </source>
</evidence>
<reference evidence="9 10" key="1">
    <citation type="submission" date="2020-04" db="EMBL/GenBank/DDBJ databases">
        <title>Plant Genome Project.</title>
        <authorList>
            <person name="Zhang R.-G."/>
        </authorList>
    </citation>
    <scope>NUCLEOTIDE SEQUENCE [LARGE SCALE GENOMIC DNA]</scope>
    <source>
        <strain evidence="9">YNK0</strain>
        <tissue evidence="9">Leaf</tissue>
    </source>
</reference>
<dbReference type="PANTHER" id="PTHR47287:SF15">
    <property type="entry name" value="ZINC FINGER PROTEIN 3-LIKE"/>
    <property type="match status" value="1"/>
</dbReference>
<evidence type="ECO:0000256" key="7">
    <source>
        <dbReference type="SAM" id="MobiDB-lite"/>
    </source>
</evidence>
<evidence type="ECO:0000256" key="5">
    <source>
        <dbReference type="ARBA" id="ARBA00023242"/>
    </source>
</evidence>
<evidence type="ECO:0000313" key="9">
    <source>
        <dbReference type="EMBL" id="KAF8407216.1"/>
    </source>
</evidence>
<dbReference type="InterPro" id="IPR036236">
    <property type="entry name" value="Znf_C2H2_sf"/>
</dbReference>
<keyword evidence="5" id="KW-0539">Nucleus</keyword>
<evidence type="ECO:0000256" key="4">
    <source>
        <dbReference type="ARBA" id="ARBA00022833"/>
    </source>
</evidence>
<dbReference type="GO" id="GO:0009788">
    <property type="term" value="P:negative regulation of abscisic acid-activated signaling pathway"/>
    <property type="evidence" value="ECO:0007669"/>
    <property type="project" value="InterPro"/>
</dbReference>
<evidence type="ECO:0000256" key="2">
    <source>
        <dbReference type="ARBA" id="ARBA00022723"/>
    </source>
</evidence>
<dbReference type="AlphaFoldDB" id="A0A834ZHW6"/>
<dbReference type="EMBL" id="JABCRI010000004">
    <property type="protein sequence ID" value="KAF8407216.1"/>
    <property type="molecule type" value="Genomic_DNA"/>
</dbReference>
<keyword evidence="2" id="KW-0479">Metal-binding</keyword>
<keyword evidence="3 6" id="KW-0863">Zinc-finger</keyword>
<dbReference type="OMA" id="PPDCYSN"/>
<evidence type="ECO:0000256" key="1">
    <source>
        <dbReference type="ARBA" id="ARBA00004123"/>
    </source>
</evidence>
<accession>A0A834ZHW6</accession>
<dbReference type="GO" id="GO:0008270">
    <property type="term" value="F:zinc ion binding"/>
    <property type="evidence" value="ECO:0007669"/>
    <property type="project" value="UniProtKB-KW"/>
</dbReference>
<dbReference type="Gene3D" id="3.30.160.60">
    <property type="entry name" value="Classic Zinc Finger"/>
    <property type="match status" value="1"/>
</dbReference>
<dbReference type="InterPro" id="IPR044246">
    <property type="entry name" value="ZFP3-like"/>
</dbReference>
<evidence type="ECO:0000259" key="8">
    <source>
        <dbReference type="PROSITE" id="PS50157"/>
    </source>
</evidence>
<proteinExistence type="predicted"/>
<dbReference type="Proteomes" id="UP000655225">
    <property type="component" value="Unassembled WGS sequence"/>
</dbReference>
<dbReference type="PANTHER" id="PTHR47287">
    <property type="entry name" value="C2H2 AND C2HC ZINC FINGERS SUPERFAMILY PROTEIN"/>
    <property type="match status" value="1"/>
</dbReference>
<comment type="subcellular location">
    <subcellularLocation>
        <location evidence="1">Nucleus</location>
    </subcellularLocation>
</comment>
<keyword evidence="10" id="KW-1185">Reference proteome</keyword>
<dbReference type="PROSITE" id="PS50157">
    <property type="entry name" value="ZINC_FINGER_C2H2_2"/>
    <property type="match status" value="1"/>
</dbReference>
<gene>
    <name evidence="9" type="ORF">HHK36_006343</name>
</gene>
<evidence type="ECO:0000256" key="3">
    <source>
        <dbReference type="ARBA" id="ARBA00022771"/>
    </source>
</evidence>
<feature type="compositionally biased region" description="Polar residues" evidence="7">
    <location>
        <begin position="8"/>
        <end position="19"/>
    </location>
</feature>
<feature type="domain" description="C2H2-type" evidence="8">
    <location>
        <begin position="90"/>
        <end position="117"/>
    </location>
</feature>
<comment type="caution">
    <text evidence="9">The sequence shown here is derived from an EMBL/GenBank/DDBJ whole genome shotgun (WGS) entry which is preliminary data.</text>
</comment>
<dbReference type="InterPro" id="IPR013087">
    <property type="entry name" value="Znf_C2H2_type"/>
</dbReference>
<sequence length="257" mass="28209">MEPLSTEPCLSQTSSNIISVSEAPPPSLESLNEKQKQEKEEEEEINHDLLLDLSLSTKHSNHITRPELNLINCFKVGCSQTASKTEPRVFSCNYCQRKFYSSQALGGHQNAHKRERTLAKKGHQKEAAVAFGHRHLYRHMFSRMASVPLHGGVNRSLGIQAHSMIHKSFYLPPSSGSKPLYGHHGCSKPPIGRLKVADYRGGATVGTSSRDGAARFDMIPKTGSPGGGGIGEYWCGGSGHLKTNQEELHELDLSLKL</sequence>
<dbReference type="OrthoDB" id="1933825at2759"/>
<keyword evidence="4" id="KW-0862">Zinc</keyword>
<organism evidence="9 10">
    <name type="scientific">Tetracentron sinense</name>
    <name type="common">Spur-leaf</name>
    <dbReference type="NCBI Taxonomy" id="13715"/>
    <lineage>
        <taxon>Eukaryota</taxon>
        <taxon>Viridiplantae</taxon>
        <taxon>Streptophyta</taxon>
        <taxon>Embryophyta</taxon>
        <taxon>Tracheophyta</taxon>
        <taxon>Spermatophyta</taxon>
        <taxon>Magnoliopsida</taxon>
        <taxon>Trochodendrales</taxon>
        <taxon>Trochodendraceae</taxon>
        <taxon>Tetracentron</taxon>
    </lineage>
</organism>
<dbReference type="GO" id="GO:0005634">
    <property type="term" value="C:nucleus"/>
    <property type="evidence" value="ECO:0007669"/>
    <property type="project" value="UniProtKB-SubCell"/>
</dbReference>
<protein>
    <recommendedName>
        <fullName evidence="8">C2H2-type domain-containing protein</fullName>
    </recommendedName>
</protein>
<dbReference type="PROSITE" id="PS00028">
    <property type="entry name" value="ZINC_FINGER_C2H2_1"/>
    <property type="match status" value="1"/>
</dbReference>
<feature type="region of interest" description="Disordered" evidence="7">
    <location>
        <begin position="1"/>
        <end position="45"/>
    </location>
</feature>
<name>A0A834ZHW6_TETSI</name>
<dbReference type="SUPFAM" id="SSF57667">
    <property type="entry name" value="beta-beta-alpha zinc fingers"/>
    <property type="match status" value="1"/>
</dbReference>